<keyword evidence="2" id="KW-1185">Reference proteome</keyword>
<dbReference type="EMBL" id="FWWT01000017">
    <property type="protein sequence ID" value="SMB91020.1"/>
    <property type="molecule type" value="Genomic_DNA"/>
</dbReference>
<accession>A0A1W1VCV3</accession>
<evidence type="ECO:0000313" key="1">
    <source>
        <dbReference type="EMBL" id="SMB91020.1"/>
    </source>
</evidence>
<sequence>MQIDEFFWNYFEKTGTINAYLMYKNYYEEKEAPLLAVNEENI</sequence>
<name>A0A1W1VCV3_DESTI</name>
<dbReference type="RefSeq" id="WP_144015882.1">
    <property type="nucleotide sequence ID" value="NZ_FWWT01000017.1"/>
</dbReference>
<dbReference type="AlphaFoldDB" id="A0A1W1VCV3"/>
<gene>
    <name evidence="1" type="ORF">SAMN00017405_1406</name>
</gene>
<organism evidence="1 2">
    <name type="scientific">Desulfonispora thiosulfatigenes DSM 11270</name>
    <dbReference type="NCBI Taxonomy" id="656914"/>
    <lineage>
        <taxon>Bacteria</taxon>
        <taxon>Bacillati</taxon>
        <taxon>Bacillota</taxon>
        <taxon>Clostridia</taxon>
        <taxon>Eubacteriales</taxon>
        <taxon>Peptococcaceae</taxon>
        <taxon>Desulfonispora</taxon>
    </lineage>
</organism>
<dbReference type="Proteomes" id="UP000192731">
    <property type="component" value="Unassembled WGS sequence"/>
</dbReference>
<dbReference type="OrthoDB" id="1809906at2"/>
<dbReference type="InterPro" id="IPR025617">
    <property type="entry name" value="YqzL"/>
</dbReference>
<reference evidence="1 2" key="1">
    <citation type="submission" date="2017-04" db="EMBL/GenBank/DDBJ databases">
        <authorList>
            <person name="Afonso C.L."/>
            <person name="Miller P.J."/>
            <person name="Scott M.A."/>
            <person name="Spackman E."/>
            <person name="Goraichik I."/>
            <person name="Dimitrov K.M."/>
            <person name="Suarez D.L."/>
            <person name="Swayne D.E."/>
        </authorList>
    </citation>
    <scope>NUCLEOTIDE SEQUENCE [LARGE SCALE GENOMIC DNA]</scope>
    <source>
        <strain evidence="1 2">DSM 11270</strain>
    </source>
</reference>
<dbReference type="STRING" id="656914.SAMN00017405_1406"/>
<evidence type="ECO:0000313" key="2">
    <source>
        <dbReference type="Proteomes" id="UP000192731"/>
    </source>
</evidence>
<proteinExistence type="predicted"/>
<protein>
    <submittedName>
        <fullName evidence="1">YqzL-like protein</fullName>
    </submittedName>
</protein>
<dbReference type="Pfam" id="PF14006">
    <property type="entry name" value="YqzL"/>
    <property type="match status" value="1"/>
</dbReference>